<proteinExistence type="predicted"/>
<dbReference type="SUPFAM" id="SSF57850">
    <property type="entry name" value="RING/U-box"/>
    <property type="match status" value="1"/>
</dbReference>
<evidence type="ECO:0000256" key="4">
    <source>
        <dbReference type="PROSITE-ProRule" id="PRU00024"/>
    </source>
</evidence>
<dbReference type="AlphaFoldDB" id="A0A401RSS6"/>
<dbReference type="PANTHER" id="PTHR25465:SF14">
    <property type="entry name" value="E3 UBIQUITIN-PROTEIN LIGASE TRIM65"/>
    <property type="match status" value="1"/>
</dbReference>
<keyword evidence="8" id="KW-1185">Reference proteome</keyword>
<dbReference type="OMA" id="EHERHTI"/>
<dbReference type="InterPro" id="IPR000315">
    <property type="entry name" value="Znf_B-box"/>
</dbReference>
<dbReference type="PROSITE" id="PS00518">
    <property type="entry name" value="ZF_RING_1"/>
    <property type="match status" value="1"/>
</dbReference>
<gene>
    <name evidence="7" type="ORF">chiPu_0019670</name>
</gene>
<keyword evidence="3" id="KW-0862">Zinc</keyword>
<dbReference type="SUPFAM" id="SSF57845">
    <property type="entry name" value="B-box zinc-binding domain"/>
    <property type="match status" value="1"/>
</dbReference>
<dbReference type="InterPro" id="IPR001841">
    <property type="entry name" value="Znf_RING"/>
</dbReference>
<dbReference type="SMART" id="SM00336">
    <property type="entry name" value="BBOX"/>
    <property type="match status" value="1"/>
</dbReference>
<dbReference type="SMART" id="SM00184">
    <property type="entry name" value="RING"/>
    <property type="match status" value="1"/>
</dbReference>
<dbReference type="PROSITE" id="PS50089">
    <property type="entry name" value="ZF_RING_2"/>
    <property type="match status" value="1"/>
</dbReference>
<feature type="domain" description="RING-type" evidence="5">
    <location>
        <begin position="12"/>
        <end position="55"/>
    </location>
</feature>
<dbReference type="Gene3D" id="3.30.40.10">
    <property type="entry name" value="Zinc/RING finger domain, C3HC4 (zinc finger)"/>
    <property type="match status" value="1"/>
</dbReference>
<dbReference type="InterPro" id="IPR013083">
    <property type="entry name" value="Znf_RING/FYVE/PHD"/>
</dbReference>
<dbReference type="InterPro" id="IPR051051">
    <property type="entry name" value="E3_ubiq-ligase_TRIM/RNF"/>
</dbReference>
<organism evidence="7 8">
    <name type="scientific">Chiloscyllium punctatum</name>
    <name type="common">Brownbanded bambooshark</name>
    <name type="synonym">Hemiscyllium punctatum</name>
    <dbReference type="NCBI Taxonomy" id="137246"/>
    <lineage>
        <taxon>Eukaryota</taxon>
        <taxon>Metazoa</taxon>
        <taxon>Chordata</taxon>
        <taxon>Craniata</taxon>
        <taxon>Vertebrata</taxon>
        <taxon>Chondrichthyes</taxon>
        <taxon>Elasmobranchii</taxon>
        <taxon>Galeomorphii</taxon>
        <taxon>Galeoidea</taxon>
        <taxon>Orectolobiformes</taxon>
        <taxon>Hemiscylliidae</taxon>
        <taxon>Chiloscyllium</taxon>
    </lineage>
</organism>
<dbReference type="InterPro" id="IPR027370">
    <property type="entry name" value="Znf-RING_euk"/>
</dbReference>
<accession>A0A401RSS6</accession>
<dbReference type="PANTHER" id="PTHR25465">
    <property type="entry name" value="B-BOX DOMAIN CONTAINING"/>
    <property type="match status" value="1"/>
</dbReference>
<evidence type="ECO:0000259" key="5">
    <source>
        <dbReference type="PROSITE" id="PS50089"/>
    </source>
</evidence>
<protein>
    <recommendedName>
        <fullName evidence="9">RING-type domain-containing protein</fullName>
    </recommendedName>
</protein>
<name>A0A401RSS6_CHIPU</name>
<evidence type="ECO:0000313" key="8">
    <source>
        <dbReference type="Proteomes" id="UP000287033"/>
    </source>
</evidence>
<dbReference type="InterPro" id="IPR017907">
    <property type="entry name" value="Znf_RING_CS"/>
</dbReference>
<evidence type="ECO:0000256" key="1">
    <source>
        <dbReference type="ARBA" id="ARBA00022723"/>
    </source>
</evidence>
<reference evidence="7 8" key="1">
    <citation type="journal article" date="2018" name="Nat. Ecol. Evol.">
        <title>Shark genomes provide insights into elasmobranch evolution and the origin of vertebrates.</title>
        <authorList>
            <person name="Hara Y"/>
            <person name="Yamaguchi K"/>
            <person name="Onimaru K"/>
            <person name="Kadota M"/>
            <person name="Koyanagi M"/>
            <person name="Keeley SD"/>
            <person name="Tatsumi K"/>
            <person name="Tanaka K"/>
            <person name="Motone F"/>
            <person name="Kageyama Y"/>
            <person name="Nozu R"/>
            <person name="Adachi N"/>
            <person name="Nishimura O"/>
            <person name="Nakagawa R"/>
            <person name="Tanegashima C"/>
            <person name="Kiyatake I"/>
            <person name="Matsumoto R"/>
            <person name="Murakumo K"/>
            <person name="Nishida K"/>
            <person name="Terakita A"/>
            <person name="Kuratani S"/>
            <person name="Sato K"/>
            <person name="Hyodo S Kuraku.S."/>
        </authorList>
    </citation>
    <scope>NUCLEOTIDE SEQUENCE [LARGE SCALE GENOMIC DNA]</scope>
</reference>
<dbReference type="CDD" id="cd19840">
    <property type="entry name" value="Bbox1_TRIM29"/>
    <property type="match status" value="1"/>
</dbReference>
<comment type="caution">
    <text evidence="7">The sequence shown here is derived from an EMBL/GenBank/DDBJ whole genome shotgun (WGS) entry which is preliminary data.</text>
</comment>
<dbReference type="STRING" id="137246.A0A401RSS6"/>
<keyword evidence="2 4" id="KW-0863">Zinc-finger</keyword>
<dbReference type="PROSITE" id="PS50119">
    <property type="entry name" value="ZF_BBOX"/>
    <property type="match status" value="1"/>
</dbReference>
<dbReference type="GO" id="GO:0008270">
    <property type="term" value="F:zinc ion binding"/>
    <property type="evidence" value="ECO:0007669"/>
    <property type="project" value="UniProtKB-KW"/>
</dbReference>
<dbReference type="Pfam" id="PF00643">
    <property type="entry name" value="zf-B_box"/>
    <property type="match status" value="1"/>
</dbReference>
<dbReference type="CDD" id="cd16609">
    <property type="entry name" value="RING-HC_TRIM65_C-IV"/>
    <property type="match status" value="1"/>
</dbReference>
<feature type="domain" description="B box-type" evidence="6">
    <location>
        <begin position="139"/>
        <end position="180"/>
    </location>
</feature>
<dbReference type="Gene3D" id="3.30.160.60">
    <property type="entry name" value="Classic Zinc Finger"/>
    <property type="match status" value="1"/>
</dbReference>
<evidence type="ECO:0000259" key="6">
    <source>
        <dbReference type="PROSITE" id="PS50119"/>
    </source>
</evidence>
<evidence type="ECO:0008006" key="9">
    <source>
        <dbReference type="Google" id="ProtNLM"/>
    </source>
</evidence>
<evidence type="ECO:0000313" key="7">
    <source>
        <dbReference type="EMBL" id="GCC21203.1"/>
    </source>
</evidence>
<keyword evidence="1" id="KW-0479">Metal-binding</keyword>
<dbReference type="OrthoDB" id="6105938at2759"/>
<dbReference type="EMBL" id="BEZZ01002108">
    <property type="protein sequence ID" value="GCC21203.1"/>
    <property type="molecule type" value="Genomic_DNA"/>
</dbReference>
<evidence type="ECO:0000256" key="2">
    <source>
        <dbReference type="ARBA" id="ARBA00022771"/>
    </source>
</evidence>
<dbReference type="Pfam" id="PF13445">
    <property type="entry name" value="zf-RING_UBOX"/>
    <property type="match status" value="1"/>
</dbReference>
<sequence length="329" mass="38069">MDPGVLQDELTCSMCLRVYQDPVTLPCQHSFCLNCIERAWAQTAGPKNFECPQCHRKFKHKPTLERNATLYSIVAVYNQKSSPAHSSNIFCDNCDDKPFQAVKTCLTCFASFCFLHLKPHLRNKAYQDHMLIAPGTKDVTMRQCNEHKKILEFYCEDEGLCICVSCTIIGKHKSHTLLSLDQAQATIKTQINDLKENLLKSFSEWRRKLEEDEASTMSLIDEEGHQALSRIRSCCEALKKRTDLLKLIDRETQNLVRRDHLSFIQNSRQLISRVTDTRRITKLNVTELTLNLPSISQFIQERLNGWKKYQSDILRIVGKKVQLFDNLRE</sequence>
<evidence type="ECO:0000256" key="3">
    <source>
        <dbReference type="ARBA" id="ARBA00022833"/>
    </source>
</evidence>
<dbReference type="Gene3D" id="4.10.830.40">
    <property type="match status" value="1"/>
</dbReference>
<dbReference type="Proteomes" id="UP000287033">
    <property type="component" value="Unassembled WGS sequence"/>
</dbReference>